<evidence type="ECO:0000313" key="3">
    <source>
        <dbReference type="EMBL" id="RHZ34092.1"/>
    </source>
</evidence>
<dbReference type="VEuPathDB" id="FungiDB:H257_14666"/>
<dbReference type="AlphaFoldDB" id="A0A397AHR5"/>
<evidence type="ECO:0000313" key="2">
    <source>
        <dbReference type="EMBL" id="RHY07330.1"/>
    </source>
</evidence>
<dbReference type="EMBL" id="QUTF01009836">
    <property type="protein sequence ID" value="RHZ34092.1"/>
    <property type="molecule type" value="Genomic_DNA"/>
</dbReference>
<dbReference type="Proteomes" id="UP000286510">
    <property type="component" value="Unassembled WGS sequence"/>
</dbReference>
<comment type="caution">
    <text evidence="2">The sequence shown here is derived from an EMBL/GenBank/DDBJ whole genome shotgun (WGS) entry which is preliminary data.</text>
</comment>
<name>A0A397AHR5_APHAT</name>
<dbReference type="EMBL" id="QUSZ01005998">
    <property type="protein sequence ID" value="RHY07330.1"/>
    <property type="molecule type" value="Genomic_DNA"/>
</dbReference>
<protein>
    <submittedName>
        <fullName evidence="2">Uncharacterized protein</fullName>
    </submittedName>
</protein>
<gene>
    <name evidence="3" type="ORF">DYB26_012052</name>
    <name evidence="2" type="ORF">DYB36_011667</name>
</gene>
<feature type="compositionally biased region" description="Basic and acidic residues" evidence="1">
    <location>
        <begin position="91"/>
        <end position="121"/>
    </location>
</feature>
<feature type="region of interest" description="Disordered" evidence="1">
    <location>
        <begin position="80"/>
        <end position="137"/>
    </location>
</feature>
<evidence type="ECO:0000313" key="4">
    <source>
        <dbReference type="Proteomes" id="UP000265427"/>
    </source>
</evidence>
<reference evidence="4 5" key="1">
    <citation type="submission" date="2018-08" db="EMBL/GenBank/DDBJ databases">
        <title>Aphanomyces genome sequencing and annotation.</title>
        <authorList>
            <person name="Minardi D."/>
            <person name="Oidtmann B."/>
            <person name="Van Der Giezen M."/>
            <person name="Studholme D.J."/>
        </authorList>
    </citation>
    <scope>NUCLEOTIDE SEQUENCE [LARGE SCALE GENOMIC DNA]</scope>
    <source>
        <strain evidence="3 5">FDL457</strain>
        <strain evidence="2 4">Kv</strain>
    </source>
</reference>
<feature type="compositionally biased region" description="Low complexity" evidence="1">
    <location>
        <begin position="123"/>
        <end position="137"/>
    </location>
</feature>
<sequence length="137" mass="15278">MTSGLTTDRQLRAQREALTAVDTLATVAYHIAMLLSQALPIVLDSWQLIDQNGRPVMGNTLRWLGNWLAANKWVRTPSGLLHGPPHYPSHRAREAENMRLEEEPHPVLQADYRDDTTHQRSETPVGGPLGSTLPTLL</sequence>
<dbReference type="Proteomes" id="UP000265427">
    <property type="component" value="Unassembled WGS sequence"/>
</dbReference>
<proteinExistence type="predicted"/>
<evidence type="ECO:0000256" key="1">
    <source>
        <dbReference type="SAM" id="MobiDB-lite"/>
    </source>
</evidence>
<organism evidence="2 4">
    <name type="scientific">Aphanomyces astaci</name>
    <name type="common">Crayfish plague agent</name>
    <dbReference type="NCBI Taxonomy" id="112090"/>
    <lineage>
        <taxon>Eukaryota</taxon>
        <taxon>Sar</taxon>
        <taxon>Stramenopiles</taxon>
        <taxon>Oomycota</taxon>
        <taxon>Saprolegniomycetes</taxon>
        <taxon>Saprolegniales</taxon>
        <taxon>Verrucalvaceae</taxon>
        <taxon>Aphanomyces</taxon>
    </lineage>
</organism>
<accession>A0A397AHR5</accession>
<evidence type="ECO:0000313" key="5">
    <source>
        <dbReference type="Proteomes" id="UP000286510"/>
    </source>
</evidence>